<gene>
    <name evidence="6" type="primary">CKS1B</name>
    <name evidence="6" type="ORF">CEXT_478531</name>
</gene>
<dbReference type="FunFam" id="3.30.170.10:FF:000001">
    <property type="entry name" value="Cyclin-dependent kinases regulatory subunit"/>
    <property type="match status" value="1"/>
</dbReference>
<dbReference type="GO" id="GO:0051301">
    <property type="term" value="P:cell division"/>
    <property type="evidence" value="ECO:0007669"/>
    <property type="project" value="UniProtKB-UniRule"/>
</dbReference>
<dbReference type="PROSITE" id="PS00944">
    <property type="entry name" value="CKS_1"/>
    <property type="match status" value="1"/>
</dbReference>
<dbReference type="AlphaFoldDB" id="A0AAV4XYC3"/>
<dbReference type="InterPro" id="IPR000789">
    <property type="entry name" value="Cyclin-dep_kinase_reg-sub"/>
</dbReference>
<dbReference type="GO" id="GO:0016538">
    <property type="term" value="F:cyclin-dependent protein serine/threonine kinase regulator activity"/>
    <property type="evidence" value="ECO:0007669"/>
    <property type="project" value="InterPro"/>
</dbReference>
<dbReference type="EMBL" id="BPLR01001102">
    <property type="protein sequence ID" value="GIY99972.1"/>
    <property type="molecule type" value="Genomic_DNA"/>
</dbReference>
<dbReference type="PRINTS" id="PR00296">
    <property type="entry name" value="CYCLINKINASE"/>
</dbReference>
<reference evidence="6 7" key="1">
    <citation type="submission" date="2021-06" db="EMBL/GenBank/DDBJ databases">
        <title>Caerostris extrusa draft genome.</title>
        <authorList>
            <person name="Kono N."/>
            <person name="Arakawa K."/>
        </authorList>
    </citation>
    <scope>NUCLEOTIDE SEQUENCE [LARGE SCALE GENOMIC DNA]</scope>
</reference>
<keyword evidence="7" id="KW-1185">Reference proteome</keyword>
<evidence type="ECO:0000256" key="1">
    <source>
        <dbReference type="ARBA" id="ARBA00007782"/>
    </source>
</evidence>
<sequence length="115" mass="13695">MKADELENNHKGKETNEGISFSGFEQRTSILFYLYDGLLSTTLRSKHVYKMTRDNIFYSDKYTDDKYEYRHVILPPELAELVPRTHLMTETEWRNLGVQQSPYWRHYMVHSQASA</sequence>
<accession>A0AAV4XYC3</accession>
<evidence type="ECO:0000313" key="7">
    <source>
        <dbReference type="Proteomes" id="UP001054945"/>
    </source>
</evidence>
<dbReference type="Pfam" id="PF01111">
    <property type="entry name" value="CKS"/>
    <property type="match status" value="1"/>
</dbReference>
<keyword evidence="2 5" id="KW-0132">Cell division</keyword>
<dbReference type="Proteomes" id="UP001054945">
    <property type="component" value="Unassembled WGS sequence"/>
</dbReference>
<dbReference type="InterPro" id="IPR036858">
    <property type="entry name" value="Cyclin-dep_kinase_reg-sub_sf"/>
</dbReference>
<keyword evidence="3 5" id="KW-0131">Cell cycle</keyword>
<evidence type="ECO:0000256" key="2">
    <source>
        <dbReference type="ARBA" id="ARBA00022618"/>
    </source>
</evidence>
<dbReference type="Gene3D" id="3.30.170.10">
    <property type="entry name" value="Cyclin-dependent kinase, regulatory subunit"/>
    <property type="match status" value="1"/>
</dbReference>
<name>A0AAV4XYC3_CAEEX</name>
<dbReference type="PANTHER" id="PTHR23415">
    <property type="entry name" value="CYCLIN-DEPENDENT KINASES REGULATORY SUBUNIT/60S RIBOSOME SUBUNIT BIOGENESIS PROTEIN NIP7"/>
    <property type="match status" value="1"/>
</dbReference>
<evidence type="ECO:0000256" key="5">
    <source>
        <dbReference type="RuleBase" id="RU311113"/>
    </source>
</evidence>
<dbReference type="SMART" id="SM01084">
    <property type="entry name" value="CKS"/>
    <property type="match status" value="1"/>
</dbReference>
<evidence type="ECO:0000313" key="6">
    <source>
        <dbReference type="EMBL" id="GIY99972.1"/>
    </source>
</evidence>
<protein>
    <recommendedName>
        <fullName evidence="4 5">Cyclin-dependent kinases regulatory subunit</fullName>
    </recommendedName>
</protein>
<comment type="similarity">
    <text evidence="1 5">Belongs to the CKS family.</text>
</comment>
<comment type="function">
    <text evidence="5">Binds to the catalytic subunit of the cyclin dependent kinases and is essential for their biological function.</text>
</comment>
<evidence type="ECO:0000256" key="4">
    <source>
        <dbReference type="ARBA" id="ARBA00068939"/>
    </source>
</evidence>
<dbReference type="SUPFAM" id="SSF55637">
    <property type="entry name" value="Cell cycle regulatory proteins"/>
    <property type="match status" value="1"/>
</dbReference>
<proteinExistence type="inferred from homology"/>
<comment type="caution">
    <text evidence="6">The sequence shown here is derived from an EMBL/GenBank/DDBJ whole genome shotgun (WGS) entry which is preliminary data.</text>
</comment>
<organism evidence="6 7">
    <name type="scientific">Caerostris extrusa</name>
    <name type="common">Bark spider</name>
    <name type="synonym">Caerostris bankana</name>
    <dbReference type="NCBI Taxonomy" id="172846"/>
    <lineage>
        <taxon>Eukaryota</taxon>
        <taxon>Metazoa</taxon>
        <taxon>Ecdysozoa</taxon>
        <taxon>Arthropoda</taxon>
        <taxon>Chelicerata</taxon>
        <taxon>Arachnida</taxon>
        <taxon>Araneae</taxon>
        <taxon>Araneomorphae</taxon>
        <taxon>Entelegynae</taxon>
        <taxon>Araneoidea</taxon>
        <taxon>Araneidae</taxon>
        <taxon>Caerostris</taxon>
    </lineage>
</organism>
<evidence type="ECO:0000256" key="3">
    <source>
        <dbReference type="ARBA" id="ARBA00023306"/>
    </source>
</evidence>